<feature type="chain" id="PRO_5045417409" evidence="1">
    <location>
        <begin position="21"/>
        <end position="538"/>
    </location>
</feature>
<comment type="caution">
    <text evidence="2">The sequence shown here is derived from an EMBL/GenBank/DDBJ whole genome shotgun (WGS) entry which is preliminary data.</text>
</comment>
<organism evidence="2 3">
    <name type="scientific">Algoriphagus aquatilis</name>
    <dbReference type="NCBI Taxonomy" id="490186"/>
    <lineage>
        <taxon>Bacteria</taxon>
        <taxon>Pseudomonadati</taxon>
        <taxon>Bacteroidota</taxon>
        <taxon>Cytophagia</taxon>
        <taxon>Cytophagales</taxon>
        <taxon>Cyclobacteriaceae</taxon>
        <taxon>Algoriphagus</taxon>
    </lineage>
</organism>
<name>A0ABW0C255_9BACT</name>
<evidence type="ECO:0000313" key="3">
    <source>
        <dbReference type="Proteomes" id="UP001596163"/>
    </source>
</evidence>
<proteinExistence type="predicted"/>
<accession>A0ABW0C255</accession>
<dbReference type="EMBL" id="JBHSKS010000017">
    <property type="protein sequence ID" value="MFC5193334.1"/>
    <property type="molecule type" value="Genomic_DNA"/>
</dbReference>
<sequence>MQKIAFSLLLFFSCLVRVQANDSLTLAQSYINLSLTVEYFDSLSSERVARILPFLEGELKGISNQQFRQENEVLLLLSEAQLQFLETKHSFVNRKSLTRTQLLHWKAQLDSANSLVNEIWKSSHPSDWKGNEYYQLIGVTKENFELLTKGISSLKDSLNKQVNLDLYPDFKRLYFKAKNQGDYQFDSLQYLVGIYGMSLNFEILENSDFPREKIPSKNNPKGTLRYELAQGIALINQYLQLDYIAKKAKHVDSRPELHNSMAKLRVQFNPEDSLNFNDLFGLYRQDIPKDEFFRTEFSAKNIDDLSKKLNKKFPLRPGETLRLDLSQNAGMGLEPKPAVEKFYFPKVAPFPSSKIAIPDFLPATERLGDVDTHIRKSFEAAGYQGRLHYFYLHEPGFAVTTAIERIQKDGSPVSPEDTRWDLRGNPSGSFSLYQVFRSIFFATESDFRIIACLVSAAEARTGSEQGSFGFFTRLLENSYSTLPKDLRNMKLKDKTLTILVYHFFQSDIGQVPVLDQSKRLTVNQHLEKTPSLRNLTAN</sequence>
<evidence type="ECO:0000256" key="1">
    <source>
        <dbReference type="SAM" id="SignalP"/>
    </source>
</evidence>
<evidence type="ECO:0000313" key="2">
    <source>
        <dbReference type="EMBL" id="MFC5193334.1"/>
    </source>
</evidence>
<dbReference type="RefSeq" id="WP_377917181.1">
    <property type="nucleotide sequence ID" value="NZ_JBHSKS010000017.1"/>
</dbReference>
<keyword evidence="3" id="KW-1185">Reference proteome</keyword>
<reference evidence="3" key="1">
    <citation type="journal article" date="2019" name="Int. J. Syst. Evol. Microbiol.">
        <title>The Global Catalogue of Microorganisms (GCM) 10K type strain sequencing project: providing services to taxonomists for standard genome sequencing and annotation.</title>
        <authorList>
            <consortium name="The Broad Institute Genomics Platform"/>
            <consortium name="The Broad Institute Genome Sequencing Center for Infectious Disease"/>
            <person name="Wu L."/>
            <person name="Ma J."/>
        </authorList>
    </citation>
    <scope>NUCLEOTIDE SEQUENCE [LARGE SCALE GENOMIC DNA]</scope>
    <source>
        <strain evidence="3">CGMCC 1.7030</strain>
    </source>
</reference>
<dbReference type="Proteomes" id="UP001596163">
    <property type="component" value="Unassembled WGS sequence"/>
</dbReference>
<protein>
    <submittedName>
        <fullName evidence="2">Uncharacterized protein</fullName>
    </submittedName>
</protein>
<keyword evidence="1" id="KW-0732">Signal</keyword>
<gene>
    <name evidence="2" type="ORF">ACFPIK_16295</name>
</gene>
<feature type="signal peptide" evidence="1">
    <location>
        <begin position="1"/>
        <end position="20"/>
    </location>
</feature>